<sequence length="111" mass="12495">MGIFALLAISSFVVAELFIKFAWPKGWTTMPSLAWKSALRVVAVFPVVHSSGYVLAIVPFWTWIFFDRSMNDGYLAATPYAVLAMLVIFVWSRYLKRAKNGEKGGDRNGQE</sequence>
<feature type="transmembrane region" description="Helical" evidence="1">
    <location>
        <begin position="39"/>
        <end position="66"/>
    </location>
</feature>
<protein>
    <submittedName>
        <fullName evidence="2">Uncharacterized protein</fullName>
    </submittedName>
</protein>
<evidence type="ECO:0000313" key="3">
    <source>
        <dbReference type="Proteomes" id="UP000578091"/>
    </source>
</evidence>
<dbReference type="EMBL" id="JACCKA010000093">
    <property type="protein sequence ID" value="NZA28502.1"/>
    <property type="molecule type" value="Genomic_DNA"/>
</dbReference>
<dbReference type="AlphaFoldDB" id="A0A853JIG7"/>
<dbReference type="Proteomes" id="UP000578091">
    <property type="component" value="Unassembled WGS sequence"/>
</dbReference>
<keyword evidence="3" id="KW-1185">Reference proteome</keyword>
<accession>A0A853JIG7</accession>
<keyword evidence="1" id="KW-0472">Membrane</keyword>
<evidence type="ECO:0000313" key="2">
    <source>
        <dbReference type="EMBL" id="NZA28502.1"/>
    </source>
</evidence>
<feature type="transmembrane region" description="Helical" evidence="1">
    <location>
        <begin position="73"/>
        <end position="91"/>
    </location>
</feature>
<organism evidence="2 3">
    <name type="scientific">Luteimonas salinisoli</name>
    <dbReference type="NCBI Taxonomy" id="2752307"/>
    <lineage>
        <taxon>Bacteria</taxon>
        <taxon>Pseudomonadati</taxon>
        <taxon>Pseudomonadota</taxon>
        <taxon>Gammaproteobacteria</taxon>
        <taxon>Lysobacterales</taxon>
        <taxon>Lysobacteraceae</taxon>
        <taxon>Luteimonas</taxon>
    </lineage>
</organism>
<dbReference type="RefSeq" id="WP_180680261.1">
    <property type="nucleotide sequence ID" value="NZ_JACCKA010000093.1"/>
</dbReference>
<gene>
    <name evidence="2" type="ORF">H0E84_19185</name>
</gene>
<proteinExistence type="predicted"/>
<comment type="caution">
    <text evidence="2">The sequence shown here is derived from an EMBL/GenBank/DDBJ whole genome shotgun (WGS) entry which is preliminary data.</text>
</comment>
<name>A0A853JIG7_9GAMM</name>
<evidence type="ECO:0000256" key="1">
    <source>
        <dbReference type="SAM" id="Phobius"/>
    </source>
</evidence>
<keyword evidence="1" id="KW-0812">Transmembrane</keyword>
<reference evidence="2 3" key="1">
    <citation type="submission" date="2020-07" db="EMBL/GenBank/DDBJ databases">
        <title>Luteimonas sp. SJ-92.</title>
        <authorList>
            <person name="Huang X.-X."/>
            <person name="Xu L."/>
            <person name="Sun J.-Q."/>
        </authorList>
    </citation>
    <scope>NUCLEOTIDE SEQUENCE [LARGE SCALE GENOMIC DNA]</scope>
    <source>
        <strain evidence="2 3">SJ-92</strain>
    </source>
</reference>
<keyword evidence="1" id="KW-1133">Transmembrane helix</keyword>